<protein>
    <submittedName>
        <fullName evidence="1">Uncharacterized protein</fullName>
    </submittedName>
</protein>
<keyword evidence="2" id="KW-1185">Reference proteome</keyword>
<accession>A0A2G5EIE2</accession>
<evidence type="ECO:0000313" key="2">
    <source>
        <dbReference type="Proteomes" id="UP000230069"/>
    </source>
</evidence>
<dbReference type="Proteomes" id="UP000230069">
    <property type="component" value="Unassembled WGS sequence"/>
</dbReference>
<dbReference type="EMBL" id="KZ305025">
    <property type="protein sequence ID" value="PIA55357.1"/>
    <property type="molecule type" value="Genomic_DNA"/>
</dbReference>
<dbReference type="AlphaFoldDB" id="A0A2G5EIE2"/>
<proteinExistence type="predicted"/>
<dbReference type="InParanoid" id="A0A2G5EIE2"/>
<organism evidence="1 2">
    <name type="scientific">Aquilegia coerulea</name>
    <name type="common">Rocky mountain columbine</name>
    <dbReference type="NCBI Taxonomy" id="218851"/>
    <lineage>
        <taxon>Eukaryota</taxon>
        <taxon>Viridiplantae</taxon>
        <taxon>Streptophyta</taxon>
        <taxon>Embryophyta</taxon>
        <taxon>Tracheophyta</taxon>
        <taxon>Spermatophyta</taxon>
        <taxon>Magnoliopsida</taxon>
        <taxon>Ranunculales</taxon>
        <taxon>Ranunculaceae</taxon>
        <taxon>Thalictroideae</taxon>
        <taxon>Aquilegia</taxon>
    </lineage>
</organism>
<reference evidence="1 2" key="1">
    <citation type="submission" date="2017-09" db="EMBL/GenBank/DDBJ databases">
        <title>WGS assembly of Aquilegia coerulea Goldsmith.</title>
        <authorList>
            <person name="Hodges S."/>
            <person name="Kramer E."/>
            <person name="Nordborg M."/>
            <person name="Tomkins J."/>
            <person name="Borevitz J."/>
            <person name="Derieg N."/>
            <person name="Yan J."/>
            <person name="Mihaltcheva S."/>
            <person name="Hayes R.D."/>
            <person name="Rokhsar D."/>
        </authorList>
    </citation>
    <scope>NUCLEOTIDE SEQUENCE [LARGE SCALE GENOMIC DNA]</scope>
    <source>
        <strain evidence="2">cv. Goldsmith</strain>
    </source>
</reference>
<name>A0A2G5EIE2_AQUCA</name>
<evidence type="ECO:0000313" key="1">
    <source>
        <dbReference type="EMBL" id="PIA55357.1"/>
    </source>
</evidence>
<gene>
    <name evidence="1" type="ORF">AQUCO_00800243v1</name>
</gene>
<sequence length="90" mass="10326">MLQKCHPRLNLESLNFIKEMIDHIVKDGQLSKVPIAFHRSEMRSKLFTTRLLGSIIIGRYMEMTWKYSMDDNGLIVGVFGLGEVGKMVIV</sequence>